<name>A0A972FL85_9FLAO</name>
<keyword evidence="3" id="KW-1185">Reference proteome</keyword>
<dbReference type="PROSITE" id="PS51257">
    <property type="entry name" value="PROKAR_LIPOPROTEIN"/>
    <property type="match status" value="1"/>
</dbReference>
<keyword evidence="1" id="KW-0472">Membrane</keyword>
<comment type="caution">
    <text evidence="2">The sequence shown here is derived from an EMBL/GenBank/DDBJ whole genome shotgun (WGS) entry which is preliminary data.</text>
</comment>
<evidence type="ECO:0000256" key="1">
    <source>
        <dbReference type="SAM" id="Phobius"/>
    </source>
</evidence>
<sequence>MNPEKQTTFLHKLFLCGLCAFLGAQACIELLGPDRLTSIPSSISGTLAVILIFSFPVLASGWHFFQKKVDNVRIVFYLEESIVFLTALIFALFGWLKLLHMHMNNSLVYDDFRAGALNGPALMDYFFGRVPQLKIIIGTLQVIGAILLVTKRTRLLGIFILLPIVLNIVLMDVFFDIGLAISLLAAGLNISLAYSLWQDRKRFRAFLFPLTAMSSNRIIAFRLTAVALPLLLLYSIRIPRLNEELNGKYVVVSANGEKTVTDGLTAIYFDQNDACVFSYGDFDRIKAGHVIWDKATKKIHIDWKFPEKLTNDVSAKLSGVGTDKLLLAGRIGDKPLILELKLEPLPRPKNRR</sequence>
<feature type="transmembrane region" description="Helical" evidence="1">
    <location>
        <begin position="42"/>
        <end position="62"/>
    </location>
</feature>
<accession>A0A972FL85</accession>
<feature type="transmembrane region" description="Helical" evidence="1">
    <location>
        <begin position="177"/>
        <end position="197"/>
    </location>
</feature>
<dbReference type="AlphaFoldDB" id="A0A972FL85"/>
<evidence type="ECO:0000313" key="2">
    <source>
        <dbReference type="EMBL" id="NMH27295.1"/>
    </source>
</evidence>
<protein>
    <submittedName>
        <fullName evidence="2">Uncharacterized protein</fullName>
    </submittedName>
</protein>
<gene>
    <name evidence="2" type="ORF">G6047_04555</name>
</gene>
<feature type="transmembrane region" description="Helical" evidence="1">
    <location>
        <begin position="130"/>
        <end position="148"/>
    </location>
</feature>
<feature type="transmembrane region" description="Helical" evidence="1">
    <location>
        <begin position="74"/>
        <end position="96"/>
    </location>
</feature>
<keyword evidence="1" id="KW-0812">Transmembrane</keyword>
<organism evidence="2 3">
    <name type="scientific">Flavobacterium silvaticum</name>
    <dbReference type="NCBI Taxonomy" id="1852020"/>
    <lineage>
        <taxon>Bacteria</taxon>
        <taxon>Pseudomonadati</taxon>
        <taxon>Bacteroidota</taxon>
        <taxon>Flavobacteriia</taxon>
        <taxon>Flavobacteriales</taxon>
        <taxon>Flavobacteriaceae</taxon>
        <taxon>Flavobacterium</taxon>
    </lineage>
</organism>
<feature type="transmembrane region" description="Helical" evidence="1">
    <location>
        <begin position="155"/>
        <end position="171"/>
    </location>
</feature>
<keyword evidence="1" id="KW-1133">Transmembrane helix</keyword>
<evidence type="ECO:0000313" key="3">
    <source>
        <dbReference type="Proteomes" id="UP000712080"/>
    </source>
</evidence>
<dbReference type="Proteomes" id="UP000712080">
    <property type="component" value="Unassembled WGS sequence"/>
</dbReference>
<dbReference type="RefSeq" id="WP_169526301.1">
    <property type="nucleotide sequence ID" value="NZ_JAAMPU010000100.1"/>
</dbReference>
<dbReference type="EMBL" id="JAAMPU010000100">
    <property type="protein sequence ID" value="NMH27295.1"/>
    <property type="molecule type" value="Genomic_DNA"/>
</dbReference>
<feature type="transmembrane region" description="Helical" evidence="1">
    <location>
        <begin position="218"/>
        <end position="236"/>
    </location>
</feature>
<reference evidence="2" key="1">
    <citation type="submission" date="2020-02" db="EMBL/GenBank/DDBJ databases">
        <title>Flavobacterium sp. genome.</title>
        <authorList>
            <person name="Jung H.S."/>
            <person name="Baek J.H."/>
            <person name="Jeon C.O."/>
        </authorList>
    </citation>
    <scope>NUCLEOTIDE SEQUENCE</scope>
    <source>
        <strain evidence="2">SE-s28</strain>
    </source>
</reference>
<proteinExistence type="predicted"/>